<accession>A0ABT5CHN2</accession>
<organism evidence="2 3">
    <name type="scientific">Sorangium atrum</name>
    <dbReference type="NCBI Taxonomy" id="2995308"/>
    <lineage>
        <taxon>Bacteria</taxon>
        <taxon>Pseudomonadati</taxon>
        <taxon>Myxococcota</taxon>
        <taxon>Polyangia</taxon>
        <taxon>Polyangiales</taxon>
        <taxon>Polyangiaceae</taxon>
        <taxon>Sorangium</taxon>
    </lineage>
</organism>
<feature type="transmembrane region" description="Helical" evidence="1">
    <location>
        <begin position="47"/>
        <end position="66"/>
    </location>
</feature>
<gene>
    <name evidence="2" type="ORF">POL72_47420</name>
</gene>
<proteinExistence type="predicted"/>
<feature type="transmembrane region" description="Helical" evidence="1">
    <location>
        <begin position="182"/>
        <end position="200"/>
    </location>
</feature>
<keyword evidence="1" id="KW-1133">Transmembrane helix</keyword>
<feature type="transmembrane region" description="Helical" evidence="1">
    <location>
        <begin position="212"/>
        <end position="235"/>
    </location>
</feature>
<feature type="transmembrane region" description="Helical" evidence="1">
    <location>
        <begin position="247"/>
        <end position="266"/>
    </location>
</feature>
<sequence>MTRVPVRRVAPVVVTIVCAVYVPRLLPQAAALSERLLPTPVVDTVGPLVRLACLAVAAVFGLRSAARLERDNPARGPWFLLGAWLALFTLGQVGLVYYPLVARAPTPLPSIADAAFLLGYALLIAASVRFVFVYRAAGFPVGSAREHLGIAAGAAAAMAIVGYPVLAPIARAPVPLGERLINIAYPILDLIALVPALVMLRITRAFRGGKVWAIWGSLLAGCALMAAGDILFAFFSSANMTAFGPGVDMMLLLGYFAAACGTMLQYETITD</sequence>
<keyword evidence="3" id="KW-1185">Reference proteome</keyword>
<feature type="transmembrane region" description="Helical" evidence="1">
    <location>
        <begin position="148"/>
        <end position="170"/>
    </location>
</feature>
<evidence type="ECO:0000256" key="1">
    <source>
        <dbReference type="SAM" id="Phobius"/>
    </source>
</evidence>
<name>A0ABT5CHN2_9BACT</name>
<protein>
    <submittedName>
        <fullName evidence="2">Uncharacterized protein</fullName>
    </submittedName>
</protein>
<dbReference type="EMBL" id="JAQNDK010000006">
    <property type="protein sequence ID" value="MDC0685428.1"/>
    <property type="molecule type" value="Genomic_DNA"/>
</dbReference>
<evidence type="ECO:0000313" key="3">
    <source>
        <dbReference type="Proteomes" id="UP001217485"/>
    </source>
</evidence>
<keyword evidence="1" id="KW-0472">Membrane</keyword>
<dbReference type="Proteomes" id="UP001217485">
    <property type="component" value="Unassembled WGS sequence"/>
</dbReference>
<feature type="transmembrane region" description="Helical" evidence="1">
    <location>
        <begin position="78"/>
        <end position="97"/>
    </location>
</feature>
<feature type="transmembrane region" description="Helical" evidence="1">
    <location>
        <begin position="9"/>
        <end position="27"/>
    </location>
</feature>
<evidence type="ECO:0000313" key="2">
    <source>
        <dbReference type="EMBL" id="MDC0685428.1"/>
    </source>
</evidence>
<dbReference type="RefSeq" id="WP_272103708.1">
    <property type="nucleotide sequence ID" value="NZ_JAQNDK010000006.1"/>
</dbReference>
<comment type="caution">
    <text evidence="2">The sequence shown here is derived from an EMBL/GenBank/DDBJ whole genome shotgun (WGS) entry which is preliminary data.</text>
</comment>
<feature type="transmembrane region" description="Helical" evidence="1">
    <location>
        <begin position="117"/>
        <end position="136"/>
    </location>
</feature>
<reference evidence="2 3" key="1">
    <citation type="submission" date="2023-01" db="EMBL/GenBank/DDBJ databases">
        <title>Minimal conservation of predation-associated metabolite biosynthetic gene clusters underscores biosynthetic potential of Myxococcota including descriptions for ten novel species: Archangium lansinium sp. nov., Myxococcus landrumus sp. nov., Nannocystis bai.</title>
        <authorList>
            <person name="Ahearne A."/>
            <person name="Stevens C."/>
            <person name="Dowd S."/>
        </authorList>
    </citation>
    <scope>NUCLEOTIDE SEQUENCE [LARGE SCALE GENOMIC DNA]</scope>
    <source>
        <strain evidence="2 3">WIWO2</strain>
    </source>
</reference>
<keyword evidence="1" id="KW-0812">Transmembrane</keyword>